<dbReference type="SMART" id="SM00332">
    <property type="entry name" value="PP2Cc"/>
    <property type="match status" value="1"/>
</dbReference>
<dbReference type="CDD" id="cd00143">
    <property type="entry name" value="PP2Cc"/>
    <property type="match status" value="1"/>
</dbReference>
<proteinExistence type="predicted"/>
<reference evidence="4" key="1">
    <citation type="submission" date="2018-06" db="EMBL/GenBank/DDBJ databases">
        <authorList>
            <person name="Feng T."/>
            <person name="Jeon C.O."/>
        </authorList>
    </citation>
    <scope>NUCLEOTIDE SEQUENCE [LARGE SCALE GENOMIC DNA]</scope>
    <source>
        <strain evidence="4">S23</strain>
    </source>
</reference>
<dbReference type="AlphaFoldDB" id="A0A370P008"/>
<evidence type="ECO:0000259" key="2">
    <source>
        <dbReference type="PROSITE" id="PS51746"/>
    </source>
</evidence>
<feature type="region of interest" description="Disordered" evidence="1">
    <location>
        <begin position="259"/>
        <end position="278"/>
    </location>
</feature>
<dbReference type="InterPro" id="IPR015655">
    <property type="entry name" value="PP2C"/>
</dbReference>
<dbReference type="Proteomes" id="UP000255165">
    <property type="component" value="Unassembled WGS sequence"/>
</dbReference>
<dbReference type="Pfam" id="PF13672">
    <property type="entry name" value="PP2C_2"/>
    <property type="match status" value="1"/>
</dbReference>
<dbReference type="PROSITE" id="PS51746">
    <property type="entry name" value="PPM_2"/>
    <property type="match status" value="1"/>
</dbReference>
<feature type="domain" description="PPM-type phosphatase" evidence="2">
    <location>
        <begin position="17"/>
        <end position="258"/>
    </location>
</feature>
<sequence>MCAGQARQADRSRLMVRCSMLSDVGCVRSQNEDAIGCMIPREDDPFARAGALAVVADGMGGHAAGEVASRIALSTVLHEYYRDPGLPTDALKNAFAVANQAIGKLAADDPSCDGMGTTCSALAIVNDLAYIVHVGDSRIYLLRQREFRQLTEDDSMVGELFRQGLLTAEEANRHPDKNVLLRALGAPDHEPAISLDGFPLEHNDFLMLCTDGISDQIDDTTIASVIMRFDLLEACQQLIELARLAGGLDNASVAICSVQQQPPTPGASVRSTRETSAF</sequence>
<dbReference type="PANTHER" id="PTHR13832">
    <property type="entry name" value="PROTEIN PHOSPHATASE 2C"/>
    <property type="match status" value="1"/>
</dbReference>
<dbReference type="InterPro" id="IPR036457">
    <property type="entry name" value="PPM-type-like_dom_sf"/>
</dbReference>
<dbReference type="PANTHER" id="PTHR13832:SF827">
    <property type="entry name" value="PROTEIN PHOSPHATASE 1L"/>
    <property type="match status" value="1"/>
</dbReference>
<keyword evidence="4" id="KW-1185">Reference proteome</keyword>
<dbReference type="GO" id="GO:0004722">
    <property type="term" value="F:protein serine/threonine phosphatase activity"/>
    <property type="evidence" value="ECO:0007669"/>
    <property type="project" value="InterPro"/>
</dbReference>
<protein>
    <submittedName>
        <fullName evidence="3">Serine/threonine-protein phosphatase</fullName>
    </submittedName>
</protein>
<dbReference type="Gene3D" id="3.60.40.10">
    <property type="entry name" value="PPM-type phosphatase domain"/>
    <property type="match status" value="1"/>
</dbReference>
<evidence type="ECO:0000313" key="3">
    <source>
        <dbReference type="EMBL" id="RDK11216.1"/>
    </source>
</evidence>
<dbReference type="EMBL" id="QKWJ01000004">
    <property type="protein sequence ID" value="RDK11216.1"/>
    <property type="molecule type" value="Genomic_DNA"/>
</dbReference>
<comment type="caution">
    <text evidence="3">The sequence shown here is derived from an EMBL/GenBank/DDBJ whole genome shotgun (WGS) entry which is preliminary data.</text>
</comment>
<dbReference type="SUPFAM" id="SSF81606">
    <property type="entry name" value="PP2C-like"/>
    <property type="match status" value="1"/>
</dbReference>
<evidence type="ECO:0000313" key="4">
    <source>
        <dbReference type="Proteomes" id="UP000255165"/>
    </source>
</evidence>
<dbReference type="InterPro" id="IPR001932">
    <property type="entry name" value="PPM-type_phosphatase-like_dom"/>
</dbReference>
<dbReference type="SMART" id="SM00331">
    <property type="entry name" value="PP2C_SIG"/>
    <property type="match status" value="1"/>
</dbReference>
<organism evidence="3 4">
    <name type="scientific">Cupriavidus lacunae</name>
    <dbReference type="NCBI Taxonomy" id="2666307"/>
    <lineage>
        <taxon>Bacteria</taxon>
        <taxon>Pseudomonadati</taxon>
        <taxon>Pseudomonadota</taxon>
        <taxon>Betaproteobacteria</taxon>
        <taxon>Burkholderiales</taxon>
        <taxon>Burkholderiaceae</taxon>
        <taxon>Cupriavidus</taxon>
    </lineage>
</organism>
<name>A0A370P008_9BURK</name>
<accession>A0A370P008</accession>
<gene>
    <name evidence="3" type="ORF">DN412_05150</name>
</gene>
<evidence type="ECO:0000256" key="1">
    <source>
        <dbReference type="SAM" id="MobiDB-lite"/>
    </source>
</evidence>